<proteinExistence type="predicted"/>
<name>A0A3M7Q8T1_BRAPC</name>
<dbReference type="Proteomes" id="UP000276133">
    <property type="component" value="Unassembled WGS sequence"/>
</dbReference>
<gene>
    <name evidence="1" type="ORF">BpHYR1_003010</name>
</gene>
<comment type="caution">
    <text evidence="1">The sequence shown here is derived from an EMBL/GenBank/DDBJ whole genome shotgun (WGS) entry which is preliminary data.</text>
</comment>
<dbReference type="EMBL" id="REGN01006924">
    <property type="protein sequence ID" value="RNA07857.1"/>
    <property type="molecule type" value="Genomic_DNA"/>
</dbReference>
<sequence length="64" mass="7813">MLKLQQNSDTWQIYCIRQPKNNLLIFFSKNPRISDEKKLIDRFVTFETFKLKKSVQIVNFKDKF</sequence>
<reference evidence="1 2" key="1">
    <citation type="journal article" date="2018" name="Sci. Rep.">
        <title>Genomic signatures of local adaptation to the degree of environmental predictability in rotifers.</title>
        <authorList>
            <person name="Franch-Gras L."/>
            <person name="Hahn C."/>
            <person name="Garcia-Roger E.M."/>
            <person name="Carmona M.J."/>
            <person name="Serra M."/>
            <person name="Gomez A."/>
        </authorList>
    </citation>
    <scope>NUCLEOTIDE SEQUENCE [LARGE SCALE GENOMIC DNA]</scope>
    <source>
        <strain evidence="1">HYR1</strain>
    </source>
</reference>
<protein>
    <submittedName>
        <fullName evidence="1">Uncharacterized protein</fullName>
    </submittedName>
</protein>
<organism evidence="1 2">
    <name type="scientific">Brachionus plicatilis</name>
    <name type="common">Marine rotifer</name>
    <name type="synonym">Brachionus muelleri</name>
    <dbReference type="NCBI Taxonomy" id="10195"/>
    <lineage>
        <taxon>Eukaryota</taxon>
        <taxon>Metazoa</taxon>
        <taxon>Spiralia</taxon>
        <taxon>Gnathifera</taxon>
        <taxon>Rotifera</taxon>
        <taxon>Eurotatoria</taxon>
        <taxon>Monogononta</taxon>
        <taxon>Pseudotrocha</taxon>
        <taxon>Ploima</taxon>
        <taxon>Brachionidae</taxon>
        <taxon>Brachionus</taxon>
    </lineage>
</organism>
<evidence type="ECO:0000313" key="2">
    <source>
        <dbReference type="Proteomes" id="UP000276133"/>
    </source>
</evidence>
<accession>A0A3M7Q8T1</accession>
<keyword evidence="2" id="KW-1185">Reference proteome</keyword>
<dbReference type="AlphaFoldDB" id="A0A3M7Q8T1"/>
<evidence type="ECO:0000313" key="1">
    <source>
        <dbReference type="EMBL" id="RNA07857.1"/>
    </source>
</evidence>